<dbReference type="RefSeq" id="XP_031551525.1">
    <property type="nucleotide sequence ID" value="XM_031695665.1"/>
</dbReference>
<dbReference type="SUPFAM" id="SSF50729">
    <property type="entry name" value="PH domain-like"/>
    <property type="match status" value="1"/>
</dbReference>
<accession>A0A6P8HG10</accession>
<dbReference type="InterPro" id="IPR051133">
    <property type="entry name" value="Adapter_Engulfment-Domain"/>
</dbReference>
<dbReference type="AlphaFoldDB" id="A0A6P8HG10"/>
<dbReference type="PROSITE" id="PS01179">
    <property type="entry name" value="PID"/>
    <property type="match status" value="1"/>
</dbReference>
<feature type="compositionally biased region" description="Low complexity" evidence="1">
    <location>
        <begin position="291"/>
        <end position="302"/>
    </location>
</feature>
<dbReference type="CDD" id="cd00934">
    <property type="entry name" value="PTB"/>
    <property type="match status" value="1"/>
</dbReference>
<dbReference type="SMART" id="SM00462">
    <property type="entry name" value="PTB"/>
    <property type="match status" value="1"/>
</dbReference>
<dbReference type="InParanoid" id="A0A6P8HG10"/>
<dbReference type="InterPro" id="IPR006020">
    <property type="entry name" value="PTB/PI_dom"/>
</dbReference>
<evidence type="ECO:0000313" key="4">
    <source>
        <dbReference type="RefSeq" id="XP_031551525.1"/>
    </source>
</evidence>
<protein>
    <submittedName>
        <fullName evidence="4">Low density lipoprotein receptor adapter protein 1-A-like</fullName>
    </submittedName>
</protein>
<dbReference type="Pfam" id="PF00640">
    <property type="entry name" value="PID"/>
    <property type="match status" value="1"/>
</dbReference>
<evidence type="ECO:0000256" key="1">
    <source>
        <dbReference type="SAM" id="MobiDB-lite"/>
    </source>
</evidence>
<feature type="region of interest" description="Disordered" evidence="1">
    <location>
        <begin position="284"/>
        <end position="316"/>
    </location>
</feature>
<evidence type="ECO:0000259" key="2">
    <source>
        <dbReference type="PROSITE" id="PS01179"/>
    </source>
</evidence>
<name>A0A6P8HG10_ACTTE</name>
<evidence type="ECO:0000313" key="3">
    <source>
        <dbReference type="Proteomes" id="UP000515163"/>
    </source>
</evidence>
<dbReference type="InterPro" id="IPR011993">
    <property type="entry name" value="PH-like_dom_sf"/>
</dbReference>
<dbReference type="Proteomes" id="UP000515163">
    <property type="component" value="Unplaced"/>
</dbReference>
<keyword evidence="3" id="KW-1185">Reference proteome</keyword>
<feature type="region of interest" description="Disordered" evidence="1">
    <location>
        <begin position="1"/>
        <end position="24"/>
    </location>
</feature>
<dbReference type="Gene3D" id="2.30.29.30">
    <property type="entry name" value="Pleckstrin-homology domain (PH domain)/Phosphotyrosine-binding domain (PTB)"/>
    <property type="match status" value="1"/>
</dbReference>
<gene>
    <name evidence="4" type="primary">LOC116288822</name>
</gene>
<feature type="domain" description="PID" evidence="2">
    <location>
        <begin position="31"/>
        <end position="162"/>
    </location>
</feature>
<dbReference type="PANTHER" id="PTHR11232">
    <property type="entry name" value="PHOSPHOTYROSINE INTERACTION DOMAIN-CONTAINING FAMILY MEMBER"/>
    <property type="match status" value="1"/>
</dbReference>
<reference evidence="4" key="1">
    <citation type="submission" date="2025-08" db="UniProtKB">
        <authorList>
            <consortium name="RefSeq"/>
        </authorList>
    </citation>
    <scope>IDENTIFICATION</scope>
    <source>
        <tissue evidence="4">Tentacle</tissue>
    </source>
</reference>
<organism evidence="3 4">
    <name type="scientific">Actinia tenebrosa</name>
    <name type="common">Australian red waratah sea anemone</name>
    <dbReference type="NCBI Taxonomy" id="6105"/>
    <lineage>
        <taxon>Eukaryota</taxon>
        <taxon>Metazoa</taxon>
        <taxon>Cnidaria</taxon>
        <taxon>Anthozoa</taxon>
        <taxon>Hexacorallia</taxon>
        <taxon>Actiniaria</taxon>
        <taxon>Actiniidae</taxon>
        <taxon>Actinia</taxon>
    </lineage>
</organism>
<dbReference type="GeneID" id="116288822"/>
<dbReference type="OrthoDB" id="5955446at2759"/>
<sequence length="316" mass="35388">MFSKSPNFARKGGHQQLNQDGVDDEDKIIAGVEFSVQYMGSIEVSSGCGTGSEKTDVPVAQVMTQNKTKSDDKKSKKMKMTVTHKNLSVMEENTGALVASFPISKVTYCNVDGTYEKAFVFVARERKEKPFKAYVFLCNSKSKAQEVFKAVSLAFKMNYESYQATSIREASLRSFARDGNYSDEEEGIAGLRAETNNNNEWNYANEQGEVNRPCSPKNGVRNITPTTREQNFLRPVDRRLESLQNSRIRSNTAPIVNTAVANDPGDSTTNNDDDFDEFTQLAKSRSKTVDSQQQNIQTTSSQRWDSDPSIFSLRIH</sequence>
<proteinExistence type="predicted"/>
<dbReference type="KEGG" id="aten:116288822"/>
<dbReference type="PANTHER" id="PTHR11232:SF45">
    <property type="entry name" value="GENE 7694-RELATED"/>
    <property type="match status" value="1"/>
</dbReference>